<dbReference type="InterPro" id="IPR046335">
    <property type="entry name" value="LacI/GalR-like_sensor"/>
</dbReference>
<evidence type="ECO:0000256" key="1">
    <source>
        <dbReference type="ARBA" id="ARBA00023015"/>
    </source>
</evidence>
<dbReference type="PANTHER" id="PTHR30146">
    <property type="entry name" value="LACI-RELATED TRANSCRIPTIONAL REPRESSOR"/>
    <property type="match status" value="1"/>
</dbReference>
<keyword evidence="3" id="KW-0804">Transcription</keyword>
<dbReference type="EMBL" id="VUNS01000002">
    <property type="protein sequence ID" value="MST96131.1"/>
    <property type="molecule type" value="Genomic_DNA"/>
</dbReference>
<proteinExistence type="predicted"/>
<sequence>MPKYLEIAELLRSRLARGEYPAGKLPPLRKLAADMGVSYLTARHAVKTLKEAGWNRTRAARPLVAMVTPLWAFTEWHRAVRNSTEALGGQVRFIAYASDTDPNISEAINENEYDVIFLSLPDREDSRLLELVSRENDRVVVMFRDMSMYGIRSLLGADPVYIERFLELLVERGHRRIDAFGRDTDIRAGAGDRYRIWRNWLERHGIEGRFHEMKHQPFVPDDARAADFCRRKFAAEEFGEAVFCFNPTLASGFYRACFEHGLVPGRDISVFAFGDQEKAMLMTPALATVMNVGVEETIRDIIAEYCPGATRSEVLTFRLKHTEIHEGESIIQTFAGGK</sequence>
<dbReference type="InterPro" id="IPR036390">
    <property type="entry name" value="WH_DNA-bd_sf"/>
</dbReference>
<dbReference type="SMART" id="SM00345">
    <property type="entry name" value="HTH_GNTR"/>
    <property type="match status" value="1"/>
</dbReference>
<protein>
    <submittedName>
        <fullName evidence="5">GntR family transcriptional regulator</fullName>
    </submittedName>
</protein>
<dbReference type="SUPFAM" id="SSF46785">
    <property type="entry name" value="Winged helix' DNA-binding domain"/>
    <property type="match status" value="1"/>
</dbReference>
<evidence type="ECO:0000259" key="4">
    <source>
        <dbReference type="PROSITE" id="PS50949"/>
    </source>
</evidence>
<accession>A0A844G0D7</accession>
<dbReference type="PROSITE" id="PS50949">
    <property type="entry name" value="HTH_GNTR"/>
    <property type="match status" value="1"/>
</dbReference>
<dbReference type="RefSeq" id="WP_106054759.1">
    <property type="nucleotide sequence ID" value="NZ_CALXOB010000013.1"/>
</dbReference>
<dbReference type="Gene3D" id="3.40.50.2300">
    <property type="match status" value="2"/>
</dbReference>
<evidence type="ECO:0000313" key="6">
    <source>
        <dbReference type="Proteomes" id="UP000435649"/>
    </source>
</evidence>
<dbReference type="InterPro" id="IPR028082">
    <property type="entry name" value="Peripla_BP_I"/>
</dbReference>
<dbReference type="InterPro" id="IPR036388">
    <property type="entry name" value="WH-like_DNA-bd_sf"/>
</dbReference>
<reference evidence="5 6" key="1">
    <citation type="submission" date="2019-08" db="EMBL/GenBank/DDBJ databases">
        <title>In-depth cultivation of the pig gut microbiome towards novel bacterial diversity and tailored functional studies.</title>
        <authorList>
            <person name="Wylensek D."/>
            <person name="Hitch T.C.A."/>
            <person name="Clavel T."/>
        </authorList>
    </citation>
    <scope>NUCLEOTIDE SEQUENCE [LARGE SCALE GENOMIC DNA]</scope>
    <source>
        <strain evidence="5 6">BBE-744-WT-12</strain>
    </source>
</reference>
<organism evidence="5 6">
    <name type="scientific">Victivallis lenta</name>
    <dbReference type="NCBI Taxonomy" id="2606640"/>
    <lineage>
        <taxon>Bacteria</taxon>
        <taxon>Pseudomonadati</taxon>
        <taxon>Lentisphaerota</taxon>
        <taxon>Lentisphaeria</taxon>
        <taxon>Victivallales</taxon>
        <taxon>Victivallaceae</taxon>
        <taxon>Victivallis</taxon>
    </lineage>
</organism>
<feature type="domain" description="HTH gntR-type" evidence="4">
    <location>
        <begin position="1"/>
        <end position="70"/>
    </location>
</feature>
<name>A0A844G0D7_9BACT</name>
<comment type="caution">
    <text evidence="5">The sequence shown here is derived from an EMBL/GenBank/DDBJ whole genome shotgun (WGS) entry which is preliminary data.</text>
</comment>
<evidence type="ECO:0000256" key="3">
    <source>
        <dbReference type="ARBA" id="ARBA00023163"/>
    </source>
</evidence>
<dbReference type="Pfam" id="PF13377">
    <property type="entry name" value="Peripla_BP_3"/>
    <property type="match status" value="1"/>
</dbReference>
<dbReference type="InterPro" id="IPR000524">
    <property type="entry name" value="Tscrpt_reg_HTH_GntR"/>
</dbReference>
<dbReference type="GO" id="GO:0003700">
    <property type="term" value="F:DNA-binding transcription factor activity"/>
    <property type="evidence" value="ECO:0007669"/>
    <property type="project" value="InterPro"/>
</dbReference>
<dbReference type="Proteomes" id="UP000435649">
    <property type="component" value="Unassembled WGS sequence"/>
</dbReference>
<dbReference type="GO" id="GO:0000976">
    <property type="term" value="F:transcription cis-regulatory region binding"/>
    <property type="evidence" value="ECO:0007669"/>
    <property type="project" value="TreeGrafter"/>
</dbReference>
<keyword evidence="1" id="KW-0805">Transcription regulation</keyword>
<evidence type="ECO:0000313" key="5">
    <source>
        <dbReference type="EMBL" id="MST96131.1"/>
    </source>
</evidence>
<dbReference type="AlphaFoldDB" id="A0A844G0D7"/>
<dbReference type="Gene3D" id="1.10.10.10">
    <property type="entry name" value="Winged helix-like DNA-binding domain superfamily/Winged helix DNA-binding domain"/>
    <property type="match status" value="1"/>
</dbReference>
<gene>
    <name evidence="5" type="ORF">FYJ85_03610</name>
</gene>
<keyword evidence="6" id="KW-1185">Reference proteome</keyword>
<keyword evidence="2" id="KW-0238">DNA-binding</keyword>
<dbReference type="SUPFAM" id="SSF53822">
    <property type="entry name" value="Periplasmic binding protein-like I"/>
    <property type="match status" value="1"/>
</dbReference>
<evidence type="ECO:0000256" key="2">
    <source>
        <dbReference type="ARBA" id="ARBA00023125"/>
    </source>
</evidence>
<dbReference type="Pfam" id="PF00392">
    <property type="entry name" value="GntR"/>
    <property type="match status" value="1"/>
</dbReference>
<dbReference type="PANTHER" id="PTHR30146:SF138">
    <property type="entry name" value="TRANSCRIPTIONAL REGULATORY PROTEIN"/>
    <property type="match status" value="1"/>
</dbReference>